<sequence length="120" mass="13476">MADFLFKTSSPGYHGVESRCGEYHAARSALLSKLASALLSYTLAITFRNPYKFKHNTYKFKHNTETFITNEGMYTSQFIYAGKNAALTIGSVLHLSLLCKDKNVSYVYVLSKKALELSCK</sequence>
<dbReference type="EMBL" id="PDXF01000026">
    <property type="protein sequence ID" value="RYN98451.1"/>
    <property type="molecule type" value="Genomic_DNA"/>
</dbReference>
<gene>
    <name evidence="1" type="ORF">AA0115_g8741</name>
    <name evidence="2" type="ORF">AA0119_g7112</name>
</gene>
<evidence type="ECO:0000313" key="1">
    <source>
        <dbReference type="EMBL" id="RYN23352.1"/>
    </source>
</evidence>
<reference evidence="1" key="1">
    <citation type="submission" date="2017-10" db="EMBL/GenBank/DDBJ databases">
        <authorList>
            <person name="Armitage A.D."/>
            <person name="Barbara D.J."/>
            <person name="Woodhall J.W."/>
            <person name="Sreenivasaprasad S."/>
            <person name="Lane C.R."/>
            <person name="Clarkson J.P."/>
            <person name="Harrison R.J."/>
        </authorList>
    </citation>
    <scope>NUCLEOTIDE SEQUENCE</scope>
    <source>
        <strain evidence="1">FERA 1164</strain>
        <strain evidence="2">FERA 635</strain>
    </source>
</reference>
<protein>
    <submittedName>
        <fullName evidence="1">Uncharacterized protein</fullName>
    </submittedName>
</protein>
<name>A0A4Q4PFS4_9PLEO</name>
<comment type="caution">
    <text evidence="1">The sequence shown here is derived from an EMBL/GenBank/DDBJ whole genome shotgun (WGS) entry which is preliminary data.</text>
</comment>
<evidence type="ECO:0000313" key="2">
    <source>
        <dbReference type="EMBL" id="RYN98451.1"/>
    </source>
</evidence>
<dbReference type="EMBL" id="PDXB01000025">
    <property type="protein sequence ID" value="RYN23352.1"/>
    <property type="molecule type" value="Genomic_DNA"/>
</dbReference>
<keyword evidence="4" id="KW-1185">Reference proteome</keyword>
<dbReference type="OrthoDB" id="10476170at2759"/>
<dbReference type="SUPFAM" id="SSF55315">
    <property type="entry name" value="L30e-like"/>
    <property type="match status" value="1"/>
</dbReference>
<proteinExistence type="predicted"/>
<organism evidence="1 3">
    <name type="scientific">Alternaria tenuissima</name>
    <dbReference type="NCBI Taxonomy" id="119927"/>
    <lineage>
        <taxon>Eukaryota</taxon>
        <taxon>Fungi</taxon>
        <taxon>Dikarya</taxon>
        <taxon>Ascomycota</taxon>
        <taxon>Pezizomycotina</taxon>
        <taxon>Dothideomycetes</taxon>
        <taxon>Pleosporomycetidae</taxon>
        <taxon>Pleosporales</taxon>
        <taxon>Pleosporineae</taxon>
        <taxon>Pleosporaceae</taxon>
        <taxon>Alternaria</taxon>
        <taxon>Alternaria sect. Alternaria</taxon>
        <taxon>Alternaria alternata complex</taxon>
    </lineage>
</organism>
<accession>A0A4Q4PFS4</accession>
<dbReference type="Proteomes" id="UP000292340">
    <property type="component" value="Unassembled WGS sequence"/>
</dbReference>
<evidence type="ECO:0000313" key="4">
    <source>
        <dbReference type="Proteomes" id="UP000293195"/>
    </source>
</evidence>
<evidence type="ECO:0000313" key="3">
    <source>
        <dbReference type="Proteomes" id="UP000292340"/>
    </source>
</evidence>
<dbReference type="Proteomes" id="UP000293195">
    <property type="component" value="Unassembled WGS sequence"/>
</dbReference>
<dbReference type="AlphaFoldDB" id="A0A4Q4PFS4"/>
<dbReference type="InterPro" id="IPR029064">
    <property type="entry name" value="Ribosomal_eL30-like_sf"/>
</dbReference>
<reference evidence="1" key="2">
    <citation type="journal article" date="2019" name="bioRxiv">
        <title>Genomics, evolutionary history and diagnostics of the Alternaria alternata species group including apple and Asian pear pathotypes.</title>
        <authorList>
            <person name="Armitage A.D."/>
            <person name="Cockerton H.M."/>
            <person name="Sreenivasaprasad S."/>
            <person name="Woodhall J.W."/>
            <person name="Lane C.R."/>
            <person name="Harrison R.J."/>
            <person name="Clarkson J.P."/>
        </authorList>
    </citation>
    <scope>NUCLEOTIDE SEQUENCE</scope>
    <source>
        <strain evidence="1">FERA 1164</strain>
        <strain evidence="2">FERA 635</strain>
    </source>
</reference>
<dbReference type="Gene3D" id="3.30.1330.30">
    <property type="match status" value="1"/>
</dbReference>